<dbReference type="GO" id="GO:0004479">
    <property type="term" value="F:methionyl-tRNA formyltransferase activity"/>
    <property type="evidence" value="ECO:0007669"/>
    <property type="project" value="TreeGrafter"/>
</dbReference>
<dbReference type="Pfam" id="PF00551">
    <property type="entry name" value="Formyl_trans_N"/>
    <property type="match status" value="1"/>
</dbReference>
<dbReference type="AlphaFoldDB" id="C5ZZC2"/>
<sequence length="243" mass="27801">MKKIVFLGAKKIGFECLAQLFARQKELDYEIIAVGTSHRGVEIKEFCKAHNIKEIQNLDDLLKLDFDLLFSVQYHLILQQEHINCAREIAFNLHLAPLPEYRGCNQFSFAILNEDSEFGVTLHKMDCGIDSGDIIFERRFAIPKDCFVGELVELANQEGLQLFCEKLPYLINGEYEFTPQSDCVVLKREFHYRREIEALKCVDLYGGGALIEKVIRATAMPGFEPPYCIIGGRKFCFISKSDS</sequence>
<gene>
    <name evidence="2" type="ORF">HCAN_0665</name>
</gene>
<protein>
    <recommendedName>
        <fullName evidence="1">Formyl transferase N-terminal domain-containing protein</fullName>
    </recommendedName>
</protein>
<evidence type="ECO:0000259" key="1">
    <source>
        <dbReference type="Pfam" id="PF00551"/>
    </source>
</evidence>
<dbReference type="STRING" id="537970.HCAN_0665"/>
<dbReference type="OrthoDB" id="5320219at2"/>
<dbReference type="RefSeq" id="WP_006656801.1">
    <property type="nucleotide sequence ID" value="NZ_CM000776.2"/>
</dbReference>
<dbReference type="PANTHER" id="PTHR11138:SF5">
    <property type="entry name" value="METHIONYL-TRNA FORMYLTRANSFERASE, MITOCHONDRIAL"/>
    <property type="match status" value="1"/>
</dbReference>
<dbReference type="InterPro" id="IPR002376">
    <property type="entry name" value="Formyl_transf_N"/>
</dbReference>
<dbReference type="PANTHER" id="PTHR11138">
    <property type="entry name" value="METHIONYL-TRNA FORMYLTRANSFERASE"/>
    <property type="match status" value="1"/>
</dbReference>
<dbReference type="InterPro" id="IPR036477">
    <property type="entry name" value="Formyl_transf_N_sf"/>
</dbReference>
<name>C5ZZC2_9HELI</name>
<dbReference type="Proteomes" id="UP000007032">
    <property type="component" value="Chromosome"/>
</dbReference>
<dbReference type="EMBL" id="CM000776">
    <property type="protein sequence ID" value="EES89380.1"/>
    <property type="molecule type" value="Genomic_DNA"/>
</dbReference>
<dbReference type="SUPFAM" id="SSF53328">
    <property type="entry name" value="Formyltransferase"/>
    <property type="match status" value="1"/>
</dbReference>
<evidence type="ECO:0000313" key="3">
    <source>
        <dbReference type="Proteomes" id="UP000007032"/>
    </source>
</evidence>
<dbReference type="eggNOG" id="COG0223">
    <property type="taxonomic scope" value="Bacteria"/>
</dbReference>
<keyword evidence="3" id="KW-1185">Reference proteome</keyword>
<evidence type="ECO:0000313" key="2">
    <source>
        <dbReference type="EMBL" id="EES89380.1"/>
    </source>
</evidence>
<reference evidence="2 3" key="1">
    <citation type="journal article" date="2009" name="J. Bacteriol.">
        <title>Genome sequence of the emerging pathogen Helicobacter canadensis.</title>
        <authorList>
            <person name="Loman N.J."/>
            <person name="Snyder L.A."/>
            <person name="Linton J.D."/>
            <person name="Langdon R."/>
            <person name="Lawson A.J."/>
            <person name="Weinstock G.M."/>
            <person name="Wren B.W."/>
            <person name="Pallen M.J."/>
        </authorList>
    </citation>
    <scope>NUCLEOTIDE SEQUENCE [LARGE SCALE GENOMIC DNA]</scope>
    <source>
        <strain evidence="2 3">MIT 98-5491</strain>
    </source>
</reference>
<organism evidence="2 3">
    <name type="scientific">Helicobacter canadensis MIT 98-5491</name>
    <dbReference type="NCBI Taxonomy" id="537970"/>
    <lineage>
        <taxon>Bacteria</taxon>
        <taxon>Pseudomonadati</taxon>
        <taxon>Campylobacterota</taxon>
        <taxon>Epsilonproteobacteria</taxon>
        <taxon>Campylobacterales</taxon>
        <taxon>Helicobacteraceae</taxon>
        <taxon>Helicobacter</taxon>
    </lineage>
</organism>
<proteinExistence type="predicted"/>
<feature type="domain" description="Formyl transferase N-terminal" evidence="1">
    <location>
        <begin position="47"/>
        <end position="151"/>
    </location>
</feature>
<dbReference type="Gene3D" id="3.40.50.12230">
    <property type="match status" value="1"/>
</dbReference>
<accession>C5ZZC2</accession>
<dbReference type="HOGENOM" id="CLU_1141332_0_0_7"/>